<feature type="transmembrane region" description="Helical" evidence="1">
    <location>
        <begin position="98"/>
        <end position="120"/>
    </location>
</feature>
<evidence type="ECO:0008006" key="4">
    <source>
        <dbReference type="Google" id="ProtNLM"/>
    </source>
</evidence>
<reference evidence="2" key="1">
    <citation type="submission" date="2021-06" db="EMBL/GenBank/DDBJ databases">
        <title>Description of novel taxa of the family Lachnospiraceae.</title>
        <authorList>
            <person name="Chaplin A.V."/>
            <person name="Sokolova S.R."/>
            <person name="Pikina A.P."/>
            <person name="Korzhanova M."/>
            <person name="Belova V."/>
            <person name="Korostin D."/>
            <person name="Efimov B.A."/>
        </authorList>
    </citation>
    <scope>NUCLEOTIDE SEQUENCE</scope>
    <source>
        <strain evidence="2">ASD5720</strain>
    </source>
</reference>
<dbReference type="InterPro" id="IPR010540">
    <property type="entry name" value="CmpB_TMEM229"/>
</dbReference>
<dbReference type="Pfam" id="PF06541">
    <property type="entry name" value="ABC_trans_CmpB"/>
    <property type="match status" value="1"/>
</dbReference>
<evidence type="ECO:0000256" key="1">
    <source>
        <dbReference type="SAM" id="Phobius"/>
    </source>
</evidence>
<dbReference type="AlphaFoldDB" id="A0A949NG03"/>
<keyword evidence="3" id="KW-1185">Reference proteome</keyword>
<dbReference type="EMBL" id="JAHQCW010000005">
    <property type="protein sequence ID" value="MBU9735828.1"/>
    <property type="molecule type" value="Genomic_DNA"/>
</dbReference>
<name>A0A949NG03_9FIRM</name>
<protein>
    <recommendedName>
        <fullName evidence="4">ABC-transporter type IV</fullName>
    </recommendedName>
</protein>
<dbReference type="Proteomes" id="UP000712157">
    <property type="component" value="Unassembled WGS sequence"/>
</dbReference>
<keyword evidence="1" id="KW-0472">Membrane</keyword>
<dbReference type="RefSeq" id="WP_158344758.1">
    <property type="nucleotide sequence ID" value="NZ_JAHQCW010000005.1"/>
</dbReference>
<evidence type="ECO:0000313" key="2">
    <source>
        <dbReference type="EMBL" id="MBU9735828.1"/>
    </source>
</evidence>
<gene>
    <name evidence="2" type="ORF">KTH89_04715</name>
</gene>
<feature type="transmembrane region" description="Helical" evidence="1">
    <location>
        <begin position="32"/>
        <end position="50"/>
    </location>
</feature>
<evidence type="ECO:0000313" key="3">
    <source>
        <dbReference type="Proteomes" id="UP000712157"/>
    </source>
</evidence>
<feature type="transmembrane region" description="Helical" evidence="1">
    <location>
        <begin position="7"/>
        <end position="26"/>
    </location>
</feature>
<comment type="caution">
    <text evidence="2">The sequence shown here is derived from an EMBL/GenBank/DDBJ whole genome shotgun (WGS) entry which is preliminary data.</text>
</comment>
<proteinExistence type="predicted"/>
<keyword evidence="1" id="KW-1133">Transmembrane helix</keyword>
<feature type="transmembrane region" description="Helical" evidence="1">
    <location>
        <begin position="62"/>
        <end position="86"/>
    </location>
</feature>
<sequence length="139" mass="16331">MWRQISKLPFLFGVGGGVYYLMEIMFRGYSHWSMAVLGGICFVLIGLLDARYSLRFPVWAQMLASAGIITGLEFLTGWLLNIKLGWNVWDYGAVPFNLMGQICLPFTILWFFLSFVGIVLDDYLRYWFFREAKPHYRWF</sequence>
<organism evidence="2 3">
    <name type="scientific">Diplocloster agilis</name>
    <dbReference type="NCBI Taxonomy" id="2850323"/>
    <lineage>
        <taxon>Bacteria</taxon>
        <taxon>Bacillati</taxon>
        <taxon>Bacillota</taxon>
        <taxon>Clostridia</taxon>
        <taxon>Lachnospirales</taxon>
        <taxon>Lachnospiraceae</taxon>
        <taxon>Diplocloster</taxon>
    </lineage>
</organism>
<keyword evidence="1" id="KW-0812">Transmembrane</keyword>
<accession>A0A949NG03</accession>